<reference evidence="1 2" key="1">
    <citation type="journal article" date="2015" name="Genome Announc.">
        <title>Expanding the biotechnology potential of lactobacilli through comparative genomics of 213 strains and associated genera.</title>
        <authorList>
            <person name="Sun Z."/>
            <person name="Harris H.M."/>
            <person name="McCann A."/>
            <person name="Guo C."/>
            <person name="Argimon S."/>
            <person name="Zhang W."/>
            <person name="Yang X."/>
            <person name="Jeffery I.B."/>
            <person name="Cooney J.C."/>
            <person name="Kagawa T.F."/>
            <person name="Liu W."/>
            <person name="Song Y."/>
            <person name="Salvetti E."/>
            <person name="Wrobel A."/>
            <person name="Rasinkangas P."/>
            <person name="Parkhill J."/>
            <person name="Rea M.C."/>
            <person name="O'Sullivan O."/>
            <person name="Ritari J."/>
            <person name="Douillard F.P."/>
            <person name="Paul Ross R."/>
            <person name="Yang R."/>
            <person name="Briner A.E."/>
            <person name="Felis G.E."/>
            <person name="de Vos W.M."/>
            <person name="Barrangou R."/>
            <person name="Klaenhammer T.R."/>
            <person name="Caufield P.W."/>
            <person name="Cui Y."/>
            <person name="Zhang H."/>
            <person name="O'Toole P.W."/>
        </authorList>
    </citation>
    <scope>NUCLEOTIDE SEQUENCE [LARGE SCALE GENOMIC DNA]</scope>
    <source>
        <strain evidence="1 2">DSM 22408</strain>
    </source>
</reference>
<sequence>MDDTIIEKIESRSEQDKEWRLSSRTTGNYVNVIFSKDLEENMKKKRNFSFNRFESEQINQLMSLVAELPGNYSLLINQDVIGLDYLPIDKATAQPLLQKIN</sequence>
<proteinExistence type="predicted"/>
<dbReference type="eggNOG" id="ENOG5032F52">
    <property type="taxonomic scope" value="Bacteria"/>
</dbReference>
<comment type="caution">
    <text evidence="1">The sequence shown here is derived from an EMBL/GenBank/DDBJ whole genome shotgun (WGS) entry which is preliminary data.</text>
</comment>
<dbReference type="RefSeq" id="WP_027106830.1">
    <property type="nucleotide sequence ID" value="NZ_JQBZ01000025.1"/>
</dbReference>
<evidence type="ECO:0000313" key="1">
    <source>
        <dbReference type="EMBL" id="KRN88412.1"/>
    </source>
</evidence>
<dbReference type="OrthoDB" id="2297359at2"/>
<dbReference type="AlphaFoldDB" id="A0A0R2KMI8"/>
<dbReference type="EMBL" id="JQBZ01000025">
    <property type="protein sequence ID" value="KRN88412.1"/>
    <property type="molecule type" value="Genomic_DNA"/>
</dbReference>
<gene>
    <name evidence="1" type="ORF">IV53_GL000376</name>
</gene>
<dbReference type="Proteomes" id="UP000051500">
    <property type="component" value="Unassembled WGS sequence"/>
</dbReference>
<dbReference type="PATRIC" id="fig|1122146.4.peg.388"/>
<accession>A0A0R2KMI8</accession>
<keyword evidence="2" id="KW-1185">Reference proteome</keyword>
<name>A0A0R2KMI8_9LACO</name>
<evidence type="ECO:0000313" key="2">
    <source>
        <dbReference type="Proteomes" id="UP000051500"/>
    </source>
</evidence>
<organism evidence="1 2">
    <name type="scientific">Ligilactobacillus ceti DSM 22408</name>
    <dbReference type="NCBI Taxonomy" id="1122146"/>
    <lineage>
        <taxon>Bacteria</taxon>
        <taxon>Bacillati</taxon>
        <taxon>Bacillota</taxon>
        <taxon>Bacilli</taxon>
        <taxon>Lactobacillales</taxon>
        <taxon>Lactobacillaceae</taxon>
        <taxon>Ligilactobacillus</taxon>
    </lineage>
</organism>
<protein>
    <submittedName>
        <fullName evidence="1">Uncharacterized protein</fullName>
    </submittedName>
</protein>